<accession>A0A915CNL0</accession>
<name>A0A915CNL0_9BILA</name>
<dbReference type="WBParaSite" id="jg10883">
    <property type="protein sequence ID" value="jg10883"/>
    <property type="gene ID" value="jg10883"/>
</dbReference>
<keyword evidence="1" id="KW-1185">Reference proteome</keyword>
<dbReference type="Proteomes" id="UP000887574">
    <property type="component" value="Unplaced"/>
</dbReference>
<proteinExistence type="predicted"/>
<evidence type="ECO:0000313" key="1">
    <source>
        <dbReference type="Proteomes" id="UP000887574"/>
    </source>
</evidence>
<evidence type="ECO:0000313" key="2">
    <source>
        <dbReference type="WBParaSite" id="jg10883"/>
    </source>
</evidence>
<protein>
    <submittedName>
        <fullName evidence="2">LAGLIDADG homing endonuclease</fullName>
    </submittedName>
</protein>
<reference evidence="2" key="1">
    <citation type="submission" date="2022-11" db="UniProtKB">
        <authorList>
            <consortium name="WormBaseParasite"/>
        </authorList>
    </citation>
    <scope>IDENTIFICATION</scope>
</reference>
<dbReference type="AlphaFoldDB" id="A0A915CNL0"/>
<organism evidence="1 2">
    <name type="scientific">Ditylenchus dipsaci</name>
    <dbReference type="NCBI Taxonomy" id="166011"/>
    <lineage>
        <taxon>Eukaryota</taxon>
        <taxon>Metazoa</taxon>
        <taxon>Ecdysozoa</taxon>
        <taxon>Nematoda</taxon>
        <taxon>Chromadorea</taxon>
        <taxon>Rhabditida</taxon>
        <taxon>Tylenchina</taxon>
        <taxon>Tylenchomorpha</taxon>
        <taxon>Sphaerularioidea</taxon>
        <taxon>Anguinidae</taxon>
        <taxon>Anguininae</taxon>
        <taxon>Ditylenchus</taxon>
    </lineage>
</organism>
<sequence>MRSYPYGPVTERGYYCTLCGFDVEGHGAGAKIMLHIIEEHHEIYDLVMKVDNMDDLIKKFADSGVCRGFNSYTTKKRGYVREYDTKK</sequence>